<sequence length="472" mass="49698">MLRHVNRRTFLRRAIHSALGGAGLYGALGNLQLVAAATRVRGGVFPDYKALVCVYLFGGNDSFNTVVPHSAPHYAQYAVSRPALALSSAQAAMLPLTPQPAQGGLPGGPARDRDGAIVGCSLHPGMDGLRALFDNRHAAIVANVGTLLGPITQAGYQGNAPRPPQLFSHEDQTNFWQTSRPDDANADGWGGRIADLLHTGNPGTQLPMTISLSGQALFQRGASVDQYVMGAYGVPPIDYLGDYQNELGVQTFHALHADGTQAHMFERAYAGATRRAIDTYRTVNAALAGAPVPAGFPDTYLGAQLRQVARLIGVRDALGMRRQVFYVSLGGFDTHDSQIEVHPGLLADLSQSLAAFHAATVTLGVAQQVTAFTASDFGRTVSTNGDGTDHGWGGHHFVVGGAVRGGRFYGTLPSLAQSGNPDDAGYGQIIPTLGVDQYAATLATWFGVGASELADLFPALGEYDSSDLGFML</sequence>
<gene>
    <name evidence="1" type="ORF">HNQ52_003016</name>
</gene>
<evidence type="ECO:0000313" key="2">
    <source>
        <dbReference type="Proteomes" id="UP000521199"/>
    </source>
</evidence>
<dbReference type="Pfam" id="PF07394">
    <property type="entry name" value="DUF1501"/>
    <property type="match status" value="1"/>
</dbReference>
<dbReference type="RefSeq" id="WP_183961984.1">
    <property type="nucleotide sequence ID" value="NZ_JACHHP010000006.1"/>
</dbReference>
<proteinExistence type="predicted"/>
<dbReference type="EMBL" id="JACHHP010000006">
    <property type="protein sequence ID" value="MBB5209447.1"/>
    <property type="molecule type" value="Genomic_DNA"/>
</dbReference>
<dbReference type="InterPro" id="IPR006311">
    <property type="entry name" value="TAT_signal"/>
</dbReference>
<organism evidence="1 2">
    <name type="scientific">Chiayiivirga flava</name>
    <dbReference type="NCBI Taxonomy" id="659595"/>
    <lineage>
        <taxon>Bacteria</taxon>
        <taxon>Pseudomonadati</taxon>
        <taxon>Pseudomonadota</taxon>
        <taxon>Gammaproteobacteria</taxon>
        <taxon>Lysobacterales</taxon>
        <taxon>Lysobacteraceae</taxon>
        <taxon>Chiayiivirga</taxon>
    </lineage>
</organism>
<dbReference type="PROSITE" id="PS51318">
    <property type="entry name" value="TAT"/>
    <property type="match status" value="1"/>
</dbReference>
<accession>A0A7W8D9W0</accession>
<dbReference type="AlphaFoldDB" id="A0A7W8D9W0"/>
<comment type="caution">
    <text evidence="1">The sequence shown here is derived from an EMBL/GenBank/DDBJ whole genome shotgun (WGS) entry which is preliminary data.</text>
</comment>
<dbReference type="InterPro" id="IPR010869">
    <property type="entry name" value="DUF1501"/>
</dbReference>
<reference evidence="1 2" key="1">
    <citation type="submission" date="2020-08" db="EMBL/GenBank/DDBJ databases">
        <title>Genomic Encyclopedia of Type Strains, Phase IV (KMG-IV): sequencing the most valuable type-strain genomes for metagenomic binning, comparative biology and taxonomic classification.</title>
        <authorList>
            <person name="Goeker M."/>
        </authorList>
    </citation>
    <scope>NUCLEOTIDE SEQUENCE [LARGE SCALE GENOMIC DNA]</scope>
    <source>
        <strain evidence="1 2">DSM 24163</strain>
    </source>
</reference>
<evidence type="ECO:0000313" key="1">
    <source>
        <dbReference type="EMBL" id="MBB5209447.1"/>
    </source>
</evidence>
<dbReference type="Proteomes" id="UP000521199">
    <property type="component" value="Unassembled WGS sequence"/>
</dbReference>
<name>A0A7W8D9W0_9GAMM</name>
<dbReference type="PANTHER" id="PTHR43737">
    <property type="entry name" value="BLL7424 PROTEIN"/>
    <property type="match status" value="1"/>
</dbReference>
<dbReference type="PANTHER" id="PTHR43737:SF1">
    <property type="entry name" value="DUF1501 DOMAIN-CONTAINING PROTEIN"/>
    <property type="match status" value="1"/>
</dbReference>
<keyword evidence="2" id="KW-1185">Reference proteome</keyword>
<protein>
    <submittedName>
        <fullName evidence="1">Uncharacterized protein (DUF1501 family)</fullName>
    </submittedName>
</protein>